<feature type="compositionally biased region" description="Polar residues" evidence="5">
    <location>
        <begin position="180"/>
        <end position="191"/>
    </location>
</feature>
<dbReference type="EMBL" id="BARV01018370">
    <property type="protein sequence ID" value="GAI19371.1"/>
    <property type="molecule type" value="Genomic_DNA"/>
</dbReference>
<feature type="domain" description="Peptidase S8/S53" evidence="6">
    <location>
        <begin position="2"/>
        <end position="119"/>
    </location>
</feature>
<dbReference type="InterPro" id="IPR050131">
    <property type="entry name" value="Peptidase_S8_subtilisin-like"/>
</dbReference>
<evidence type="ECO:0000256" key="4">
    <source>
        <dbReference type="ARBA" id="ARBA00022825"/>
    </source>
</evidence>
<dbReference type="Gene3D" id="3.40.50.200">
    <property type="entry name" value="Peptidase S8/S53 domain"/>
    <property type="match status" value="1"/>
</dbReference>
<sequence>LVAGAGNWGGWDFDGIIYPARYESVIAVGATDQQDTRASFSSTGSTLELMAPGVGILSTSRGGGYSGGSGTSFAAPHVTGIAALLIASGVTSNVEVRQTLQSMAEDLGPSGWDSWYGYGLAKGAETNVETGEEVPEATDNSTGEEVPGATDNSTGEEVPGATDNSTGEEVPEATDENIEADSNNELSDTIPPTTGIELSGLQGNKGWYRSDVTVELTALDNAGGSGVAETQYSLDGGQTWQSYHEPFDITQEGINTVQARSLDNAGNVEGLPASREVKSD</sequence>
<dbReference type="PROSITE" id="PS00138">
    <property type="entry name" value="SUBTILASE_SER"/>
    <property type="match status" value="1"/>
</dbReference>
<dbReference type="AlphaFoldDB" id="X1MMT8"/>
<feature type="compositionally biased region" description="Acidic residues" evidence="5">
    <location>
        <begin position="169"/>
        <end position="179"/>
    </location>
</feature>
<dbReference type="SUPFAM" id="SSF52743">
    <property type="entry name" value="Subtilisin-like"/>
    <property type="match status" value="1"/>
</dbReference>
<dbReference type="PANTHER" id="PTHR43806:SF11">
    <property type="entry name" value="CEREVISIN-RELATED"/>
    <property type="match status" value="1"/>
</dbReference>
<evidence type="ECO:0000259" key="6">
    <source>
        <dbReference type="Pfam" id="PF00082"/>
    </source>
</evidence>
<organism evidence="7">
    <name type="scientific">marine sediment metagenome</name>
    <dbReference type="NCBI Taxonomy" id="412755"/>
    <lineage>
        <taxon>unclassified sequences</taxon>
        <taxon>metagenomes</taxon>
        <taxon>ecological metagenomes</taxon>
    </lineage>
</organism>
<keyword evidence="2" id="KW-0645">Protease</keyword>
<feature type="region of interest" description="Disordered" evidence="5">
    <location>
        <begin position="127"/>
        <end position="191"/>
    </location>
</feature>
<evidence type="ECO:0000256" key="3">
    <source>
        <dbReference type="ARBA" id="ARBA00022801"/>
    </source>
</evidence>
<dbReference type="InterPro" id="IPR023828">
    <property type="entry name" value="Peptidase_S8_Ser-AS"/>
</dbReference>
<dbReference type="Gene3D" id="3.30.1920.20">
    <property type="match status" value="1"/>
</dbReference>
<evidence type="ECO:0000256" key="1">
    <source>
        <dbReference type="ARBA" id="ARBA00011073"/>
    </source>
</evidence>
<dbReference type="InterPro" id="IPR058094">
    <property type="entry name" value="Ig-like_OmpL47-like"/>
</dbReference>
<dbReference type="GO" id="GO:0006508">
    <property type="term" value="P:proteolysis"/>
    <property type="evidence" value="ECO:0007669"/>
    <property type="project" value="UniProtKB-KW"/>
</dbReference>
<dbReference type="NCBIfam" id="NF047446">
    <property type="entry name" value="barrel_OmpL47"/>
    <property type="match status" value="1"/>
</dbReference>
<comment type="similarity">
    <text evidence="1">Belongs to the peptidase S8 family.</text>
</comment>
<evidence type="ECO:0000313" key="7">
    <source>
        <dbReference type="EMBL" id="GAI19371.1"/>
    </source>
</evidence>
<proteinExistence type="inferred from homology"/>
<evidence type="ECO:0000256" key="2">
    <source>
        <dbReference type="ARBA" id="ARBA00022670"/>
    </source>
</evidence>
<protein>
    <recommendedName>
        <fullName evidence="6">Peptidase S8/S53 domain-containing protein</fullName>
    </recommendedName>
</protein>
<accession>X1MMT8</accession>
<name>X1MMT8_9ZZZZ</name>
<dbReference type="PROSITE" id="PS51892">
    <property type="entry name" value="SUBTILASE"/>
    <property type="match status" value="1"/>
</dbReference>
<feature type="non-terminal residue" evidence="7">
    <location>
        <position position="280"/>
    </location>
</feature>
<keyword evidence="3" id="KW-0378">Hydrolase</keyword>
<dbReference type="GO" id="GO:0004252">
    <property type="term" value="F:serine-type endopeptidase activity"/>
    <property type="evidence" value="ECO:0007669"/>
    <property type="project" value="InterPro"/>
</dbReference>
<dbReference type="Pfam" id="PF00082">
    <property type="entry name" value="Peptidase_S8"/>
    <property type="match status" value="1"/>
</dbReference>
<keyword evidence="4" id="KW-0720">Serine protease</keyword>
<gene>
    <name evidence="7" type="ORF">S06H3_31086</name>
</gene>
<dbReference type="PANTHER" id="PTHR43806">
    <property type="entry name" value="PEPTIDASE S8"/>
    <property type="match status" value="1"/>
</dbReference>
<dbReference type="InterPro" id="IPR000209">
    <property type="entry name" value="Peptidase_S8/S53_dom"/>
</dbReference>
<dbReference type="InterPro" id="IPR036852">
    <property type="entry name" value="Peptidase_S8/S53_dom_sf"/>
</dbReference>
<reference evidence="7" key="1">
    <citation type="journal article" date="2014" name="Front. Microbiol.">
        <title>High frequency of phylogenetically diverse reductive dehalogenase-homologous genes in deep subseafloor sedimentary metagenomes.</title>
        <authorList>
            <person name="Kawai M."/>
            <person name="Futagami T."/>
            <person name="Toyoda A."/>
            <person name="Takaki Y."/>
            <person name="Nishi S."/>
            <person name="Hori S."/>
            <person name="Arai W."/>
            <person name="Tsubouchi T."/>
            <person name="Morono Y."/>
            <person name="Uchiyama I."/>
            <person name="Ito T."/>
            <person name="Fujiyama A."/>
            <person name="Inagaki F."/>
            <person name="Takami H."/>
        </authorList>
    </citation>
    <scope>NUCLEOTIDE SEQUENCE</scope>
    <source>
        <strain evidence="7">Expedition CK06-06</strain>
    </source>
</reference>
<comment type="caution">
    <text evidence="7">The sequence shown here is derived from an EMBL/GenBank/DDBJ whole genome shotgun (WGS) entry which is preliminary data.</text>
</comment>
<feature type="non-terminal residue" evidence="7">
    <location>
        <position position="1"/>
    </location>
</feature>
<evidence type="ECO:0000256" key="5">
    <source>
        <dbReference type="SAM" id="MobiDB-lite"/>
    </source>
</evidence>